<feature type="domain" description="Gfo/Idh/MocA-like oxidoreductase N-terminal" evidence="1">
    <location>
        <begin position="2"/>
        <end position="118"/>
    </location>
</feature>
<dbReference type="Pfam" id="PF01408">
    <property type="entry name" value="GFO_IDH_MocA"/>
    <property type="match status" value="1"/>
</dbReference>
<evidence type="ECO:0000259" key="2">
    <source>
        <dbReference type="Pfam" id="PF22725"/>
    </source>
</evidence>
<reference evidence="3" key="1">
    <citation type="submission" date="2021-04" db="EMBL/GenBank/DDBJ databases">
        <title>Pseudonocardia sp. nov., isolated from sandy soil of mangrove forest.</title>
        <authorList>
            <person name="Zan Z."/>
            <person name="Huang R."/>
            <person name="Liu W."/>
        </authorList>
    </citation>
    <scope>NUCLEOTIDE SEQUENCE</scope>
    <source>
        <strain evidence="3">S2-4</strain>
    </source>
</reference>
<dbReference type="PANTHER" id="PTHR43377">
    <property type="entry name" value="BILIVERDIN REDUCTASE A"/>
    <property type="match status" value="1"/>
</dbReference>
<dbReference type="InterPro" id="IPR055170">
    <property type="entry name" value="GFO_IDH_MocA-like_dom"/>
</dbReference>
<dbReference type="InterPro" id="IPR036291">
    <property type="entry name" value="NAD(P)-bd_dom_sf"/>
</dbReference>
<comment type="caution">
    <text evidence="3">The sequence shown here is derived from an EMBL/GenBank/DDBJ whole genome shotgun (WGS) entry which is preliminary data.</text>
</comment>
<dbReference type="Pfam" id="PF22725">
    <property type="entry name" value="GFO_IDH_MocA_C3"/>
    <property type="match status" value="1"/>
</dbReference>
<evidence type="ECO:0000259" key="1">
    <source>
        <dbReference type="Pfam" id="PF01408"/>
    </source>
</evidence>
<accession>A0ABT1A585</accession>
<dbReference type="InterPro" id="IPR000683">
    <property type="entry name" value="Gfo/Idh/MocA-like_OxRdtase_N"/>
</dbReference>
<evidence type="ECO:0000313" key="3">
    <source>
        <dbReference type="EMBL" id="MCO1657919.1"/>
    </source>
</evidence>
<organism evidence="3 4">
    <name type="scientific">Pseudonocardia humida</name>
    <dbReference type="NCBI Taxonomy" id="2800819"/>
    <lineage>
        <taxon>Bacteria</taxon>
        <taxon>Bacillati</taxon>
        <taxon>Actinomycetota</taxon>
        <taxon>Actinomycetes</taxon>
        <taxon>Pseudonocardiales</taxon>
        <taxon>Pseudonocardiaceae</taxon>
        <taxon>Pseudonocardia</taxon>
    </lineage>
</organism>
<dbReference type="PANTHER" id="PTHR43377:SF1">
    <property type="entry name" value="BILIVERDIN REDUCTASE A"/>
    <property type="match status" value="1"/>
</dbReference>
<dbReference type="Proteomes" id="UP001165283">
    <property type="component" value="Unassembled WGS sequence"/>
</dbReference>
<dbReference type="SUPFAM" id="SSF51735">
    <property type="entry name" value="NAD(P)-binding Rossmann-fold domains"/>
    <property type="match status" value="1"/>
</dbReference>
<protein>
    <submittedName>
        <fullName evidence="3">Gfo/Idh/MocA family oxidoreductase</fullName>
    </submittedName>
</protein>
<dbReference type="RefSeq" id="WP_252441570.1">
    <property type="nucleotide sequence ID" value="NZ_JAGSOV010000048.1"/>
</dbReference>
<dbReference type="EMBL" id="JAGSOV010000048">
    <property type="protein sequence ID" value="MCO1657919.1"/>
    <property type="molecule type" value="Genomic_DNA"/>
</dbReference>
<dbReference type="Gene3D" id="3.30.360.10">
    <property type="entry name" value="Dihydrodipicolinate Reductase, domain 2"/>
    <property type="match status" value="1"/>
</dbReference>
<proteinExistence type="predicted"/>
<keyword evidence="4" id="KW-1185">Reference proteome</keyword>
<dbReference type="Gene3D" id="3.40.50.720">
    <property type="entry name" value="NAD(P)-binding Rossmann-like Domain"/>
    <property type="match status" value="1"/>
</dbReference>
<feature type="domain" description="GFO/IDH/MocA-like oxidoreductase" evidence="2">
    <location>
        <begin position="152"/>
        <end position="215"/>
    </location>
</feature>
<evidence type="ECO:0000313" key="4">
    <source>
        <dbReference type="Proteomes" id="UP001165283"/>
    </source>
</evidence>
<name>A0ABT1A585_9PSEU</name>
<sequence>MLKFAIVGAGVMGTNHARIARSVPGVQVAYVVDPDRDRAERVAAGCGAQATTDLADVLGRVDCAVVASPSSLHEQHGLALLGHGTHLLIEKPIATSREEAQRLVDAAADRGVVLQVGHVERFNPAVLELDRLRDGIVHIDTARISPYSNRVEVGVVLDLMIHDLDIVLALAGGEPTAVSAIAQRPRSATEDLVSAIVEFDNGVSASLTASRIGQNKIRTLAITREKDFVSVDLLRQDVTIHRVDHSEYLSDEGTRYRQTGVVELPFLENRGEPLYLELSHFAAAVRDGTEPRVTGRDGMRALDLAERVRAAAGL</sequence>
<dbReference type="SUPFAM" id="SSF55347">
    <property type="entry name" value="Glyceraldehyde-3-phosphate dehydrogenase-like, C-terminal domain"/>
    <property type="match status" value="1"/>
</dbReference>
<dbReference type="InterPro" id="IPR051450">
    <property type="entry name" value="Gfo/Idh/MocA_Oxidoreductases"/>
</dbReference>
<gene>
    <name evidence="3" type="ORF">KDL28_22920</name>
</gene>